<protein>
    <submittedName>
        <fullName evidence="7">O-antigen ligase</fullName>
    </submittedName>
</protein>
<evidence type="ECO:0000313" key="8">
    <source>
        <dbReference type="Proteomes" id="UP000248584"/>
    </source>
</evidence>
<keyword evidence="4 5" id="KW-0472">Membrane</keyword>
<evidence type="ECO:0000256" key="1">
    <source>
        <dbReference type="ARBA" id="ARBA00004141"/>
    </source>
</evidence>
<keyword evidence="2 5" id="KW-0812">Transmembrane</keyword>
<feature type="transmembrane region" description="Helical" evidence="5">
    <location>
        <begin position="361"/>
        <end position="380"/>
    </location>
</feature>
<dbReference type="InterPro" id="IPR007016">
    <property type="entry name" value="O-antigen_ligase-rel_domated"/>
</dbReference>
<feature type="domain" description="O-antigen ligase-related" evidence="6">
    <location>
        <begin position="200"/>
        <end position="345"/>
    </location>
</feature>
<reference evidence="7 8" key="1">
    <citation type="submission" date="2018-06" db="EMBL/GenBank/DDBJ databases">
        <title>Genomic Encyclopedia of Archaeal and Bacterial Type Strains, Phase II (KMG-II): from individual species to whole genera.</title>
        <authorList>
            <person name="Goeker M."/>
        </authorList>
    </citation>
    <scope>NUCLEOTIDE SEQUENCE [LARGE SCALE GENOMIC DNA]</scope>
    <source>
        <strain evidence="7 8">DSM 17205</strain>
    </source>
</reference>
<dbReference type="PANTHER" id="PTHR37422:SF13">
    <property type="entry name" value="LIPOPOLYSACCHARIDE BIOSYNTHESIS PROTEIN PA4999-RELATED"/>
    <property type="match status" value="1"/>
</dbReference>
<dbReference type="EMBL" id="QKZR01000001">
    <property type="protein sequence ID" value="PZX44227.1"/>
    <property type="molecule type" value="Genomic_DNA"/>
</dbReference>
<evidence type="ECO:0000256" key="5">
    <source>
        <dbReference type="SAM" id="Phobius"/>
    </source>
</evidence>
<proteinExistence type="predicted"/>
<name>A0ABX5Q2G2_9FLAO</name>
<feature type="transmembrane region" description="Helical" evidence="5">
    <location>
        <begin position="12"/>
        <end position="28"/>
    </location>
</feature>
<feature type="transmembrane region" description="Helical" evidence="5">
    <location>
        <begin position="329"/>
        <end position="349"/>
    </location>
</feature>
<dbReference type="Pfam" id="PF04932">
    <property type="entry name" value="Wzy_C"/>
    <property type="match status" value="1"/>
</dbReference>
<feature type="transmembrane region" description="Helical" evidence="5">
    <location>
        <begin position="116"/>
        <end position="137"/>
    </location>
</feature>
<dbReference type="Proteomes" id="UP000248584">
    <property type="component" value="Unassembled WGS sequence"/>
</dbReference>
<sequence>MGFKEKVIEHLPKYIYYLTVVMFLMPIVPRGARPILIGIYALGAITSMYFDKEKFRWGIFLLNSSLFFLYVFSLLYTEDIPYGLRKVSTGAAFIIFPLVFSSMSKRCLSYILQRRFQLMWFFIIATLLLNVGAFIIFSQKYSFDEVILHFINIIRTNISGWKIHPIYLSMHIGVSMIFSLFLVQRGISWKKLSILIVINLILIGFLLIMIKKGPIIALLLVVAFLTLMFKNKNLYVVFGIGTIGLISIIIFNPKVNERFSELLQVQDANEELANSTNIRYSIYQCVTDVIPQAGFFGYGVGDGKNKLVECYQKDAKFLAENRYNSHNQFLGLILNVGFLGLFAFAIFLFYHLLKAFRKKNYLLIALLLFYSIVMFSENILERENGILFFAFFINLFLMWDYVMEKRSNKGTPINKIIP</sequence>
<feature type="transmembrane region" description="Helical" evidence="5">
    <location>
        <begin position="214"/>
        <end position="229"/>
    </location>
</feature>
<feature type="transmembrane region" description="Helical" evidence="5">
    <location>
        <begin position="87"/>
        <end position="104"/>
    </location>
</feature>
<dbReference type="GO" id="GO:0016874">
    <property type="term" value="F:ligase activity"/>
    <property type="evidence" value="ECO:0007669"/>
    <property type="project" value="UniProtKB-KW"/>
</dbReference>
<feature type="transmembrane region" description="Helical" evidence="5">
    <location>
        <begin position="386"/>
        <end position="403"/>
    </location>
</feature>
<dbReference type="InterPro" id="IPR051533">
    <property type="entry name" value="WaaL-like"/>
</dbReference>
<gene>
    <name evidence="7" type="ORF">LX97_01237</name>
</gene>
<feature type="transmembrane region" description="Helical" evidence="5">
    <location>
        <begin position="57"/>
        <end position="75"/>
    </location>
</feature>
<feature type="transmembrane region" description="Helical" evidence="5">
    <location>
        <begin position="166"/>
        <end position="183"/>
    </location>
</feature>
<dbReference type="PANTHER" id="PTHR37422">
    <property type="entry name" value="TEICHURONIC ACID BIOSYNTHESIS PROTEIN TUAE"/>
    <property type="match status" value="1"/>
</dbReference>
<organism evidence="7 8">
    <name type="scientific">Nonlabens dokdonensis</name>
    <dbReference type="NCBI Taxonomy" id="328515"/>
    <lineage>
        <taxon>Bacteria</taxon>
        <taxon>Pseudomonadati</taxon>
        <taxon>Bacteroidota</taxon>
        <taxon>Flavobacteriia</taxon>
        <taxon>Flavobacteriales</taxon>
        <taxon>Flavobacteriaceae</taxon>
        <taxon>Nonlabens</taxon>
    </lineage>
</organism>
<feature type="transmembrane region" description="Helical" evidence="5">
    <location>
        <begin position="234"/>
        <end position="251"/>
    </location>
</feature>
<keyword evidence="7" id="KW-0436">Ligase</keyword>
<comment type="caution">
    <text evidence="7">The sequence shown here is derived from an EMBL/GenBank/DDBJ whole genome shotgun (WGS) entry which is preliminary data.</text>
</comment>
<evidence type="ECO:0000256" key="2">
    <source>
        <dbReference type="ARBA" id="ARBA00022692"/>
    </source>
</evidence>
<dbReference type="RefSeq" id="WP_111474646.1">
    <property type="nucleotide sequence ID" value="NZ_QKZR01000001.1"/>
</dbReference>
<evidence type="ECO:0000256" key="4">
    <source>
        <dbReference type="ARBA" id="ARBA00023136"/>
    </source>
</evidence>
<evidence type="ECO:0000259" key="6">
    <source>
        <dbReference type="Pfam" id="PF04932"/>
    </source>
</evidence>
<evidence type="ECO:0000313" key="7">
    <source>
        <dbReference type="EMBL" id="PZX44227.1"/>
    </source>
</evidence>
<comment type="subcellular location">
    <subcellularLocation>
        <location evidence="1">Membrane</location>
        <topology evidence="1">Multi-pass membrane protein</topology>
    </subcellularLocation>
</comment>
<accession>A0ABX5Q2G2</accession>
<keyword evidence="8" id="KW-1185">Reference proteome</keyword>
<evidence type="ECO:0000256" key="3">
    <source>
        <dbReference type="ARBA" id="ARBA00022989"/>
    </source>
</evidence>
<keyword evidence="3 5" id="KW-1133">Transmembrane helix</keyword>